<protein>
    <recommendedName>
        <fullName evidence="3">SmpA / OmlA family protein</fullName>
    </recommendedName>
</protein>
<evidence type="ECO:0000313" key="2">
    <source>
        <dbReference type="Proteomes" id="UP000287853"/>
    </source>
</evidence>
<proteinExistence type="predicted"/>
<organism evidence="1 2">
    <name type="scientific">Candidatus Electrothrix aarhusensis</name>
    <dbReference type="NCBI Taxonomy" id="1859131"/>
    <lineage>
        <taxon>Bacteria</taxon>
        <taxon>Pseudomonadati</taxon>
        <taxon>Thermodesulfobacteriota</taxon>
        <taxon>Desulfobulbia</taxon>
        <taxon>Desulfobulbales</taxon>
        <taxon>Desulfobulbaceae</taxon>
        <taxon>Candidatus Electrothrix</taxon>
    </lineage>
</organism>
<comment type="caution">
    <text evidence="1">The sequence shown here is derived from an EMBL/GenBank/DDBJ whole genome shotgun (WGS) entry which is preliminary data.</text>
</comment>
<dbReference type="AlphaFoldDB" id="A0A444J0W5"/>
<dbReference type="EMBL" id="MTKO01000052">
    <property type="protein sequence ID" value="RWX46788.1"/>
    <property type="molecule type" value="Genomic_DNA"/>
</dbReference>
<reference evidence="1 2" key="1">
    <citation type="submission" date="2017-01" db="EMBL/GenBank/DDBJ databases">
        <title>The cable genome- insights into the physiology and evolution of filamentous bacteria capable of sulfide oxidation via long distance electron transfer.</title>
        <authorList>
            <person name="Schreiber L."/>
            <person name="Bjerg J.T."/>
            <person name="Boggild A."/>
            <person name="Van De Vossenberg J."/>
            <person name="Meysman F."/>
            <person name="Nielsen L.P."/>
            <person name="Schramm A."/>
            <person name="Kjeldsen K.U."/>
        </authorList>
    </citation>
    <scope>NUCLEOTIDE SEQUENCE [LARGE SCALE GENOMIC DNA]</scope>
    <source>
        <strain evidence="1">MCF</strain>
    </source>
</reference>
<evidence type="ECO:0008006" key="3">
    <source>
        <dbReference type="Google" id="ProtNLM"/>
    </source>
</evidence>
<evidence type="ECO:0000313" key="1">
    <source>
        <dbReference type="EMBL" id="RWX46788.1"/>
    </source>
</evidence>
<gene>
    <name evidence="1" type="ORF">H206_01805</name>
</gene>
<accession>A0A444J0W5</accession>
<dbReference type="PROSITE" id="PS51257">
    <property type="entry name" value="PROKAR_LIPOPROTEIN"/>
    <property type="match status" value="1"/>
</dbReference>
<keyword evidence="2" id="KW-1185">Reference proteome</keyword>
<name>A0A444J0W5_9BACT</name>
<dbReference type="Proteomes" id="UP000287853">
    <property type="component" value="Unassembled WGS sequence"/>
</dbReference>
<sequence>MPNRKFRPFRLRPRFLLFIVFLLLVGCNTQAQELELASRSYKAHRDYPSLEVISRHLRKGMDQNNIIDLLGEPDYSPLAGQYYYSSDRQETVRHGKKEMQIPVGLVIDYRDEQGRATEQLQKFRLERIGE</sequence>